<sequence>MVPLDEGDHPLQRKCPEVPHGGSPQPLFAIESHKARKRAGGPPPPSRSGGQVEVLRKKATPPPARAWKNCILSTHHGAGGGTWKPYCGQVGLQLLAMRTKV</sequence>
<feature type="compositionally biased region" description="Basic and acidic residues" evidence="1">
    <location>
        <begin position="1"/>
        <end position="17"/>
    </location>
</feature>
<dbReference type="EMBL" id="IACK01169145">
    <property type="protein sequence ID" value="LAA93733.1"/>
    <property type="molecule type" value="Transcribed_RNA"/>
</dbReference>
<organism evidence="2">
    <name type="scientific">Micrurus lemniscatus lemniscatus</name>
    <dbReference type="NCBI Taxonomy" id="129467"/>
    <lineage>
        <taxon>Eukaryota</taxon>
        <taxon>Metazoa</taxon>
        <taxon>Chordata</taxon>
        <taxon>Craniata</taxon>
        <taxon>Vertebrata</taxon>
        <taxon>Euteleostomi</taxon>
        <taxon>Lepidosauria</taxon>
        <taxon>Squamata</taxon>
        <taxon>Bifurcata</taxon>
        <taxon>Unidentata</taxon>
        <taxon>Episquamata</taxon>
        <taxon>Toxicofera</taxon>
        <taxon>Serpentes</taxon>
        <taxon>Colubroidea</taxon>
        <taxon>Elapidae</taxon>
        <taxon>Elapinae</taxon>
        <taxon>Micrurus</taxon>
    </lineage>
</organism>
<name>A0A2D4JBJ7_MICLE</name>
<feature type="region of interest" description="Disordered" evidence="1">
    <location>
        <begin position="1"/>
        <end position="63"/>
    </location>
</feature>
<protein>
    <submittedName>
        <fullName evidence="2">Uncharacterized protein</fullName>
    </submittedName>
</protein>
<dbReference type="AlphaFoldDB" id="A0A2D4JBJ7"/>
<reference evidence="2" key="1">
    <citation type="submission" date="2017-07" db="EMBL/GenBank/DDBJ databases">
        <authorList>
            <person name="Mikheyev A."/>
            <person name="Grau M."/>
        </authorList>
    </citation>
    <scope>NUCLEOTIDE SEQUENCE</scope>
    <source>
        <tissue evidence="2">Venom_gland</tissue>
    </source>
</reference>
<proteinExistence type="predicted"/>
<evidence type="ECO:0000256" key="1">
    <source>
        <dbReference type="SAM" id="MobiDB-lite"/>
    </source>
</evidence>
<reference evidence="2" key="2">
    <citation type="submission" date="2017-11" db="EMBL/GenBank/DDBJ databases">
        <title>Coralsnake Venomics: Analyses of Venom Gland Transcriptomes and Proteomes of Six Brazilian Taxa.</title>
        <authorList>
            <person name="Aird S.D."/>
            <person name="Jorge da Silva N."/>
            <person name="Qiu L."/>
            <person name="Villar-Briones A."/>
            <person name="Aparecida-Saddi V."/>
            <person name="Campos-Telles M.P."/>
            <person name="Grau M."/>
            <person name="Mikheyev A.S."/>
        </authorList>
    </citation>
    <scope>NUCLEOTIDE SEQUENCE</scope>
    <source>
        <tissue evidence="2">Venom_gland</tissue>
    </source>
</reference>
<evidence type="ECO:0000313" key="2">
    <source>
        <dbReference type="EMBL" id="LAA93733.1"/>
    </source>
</evidence>
<accession>A0A2D4JBJ7</accession>